<accession>A0A7S7SMY1</accession>
<dbReference type="Pfam" id="PF01734">
    <property type="entry name" value="Patatin"/>
    <property type="match status" value="1"/>
</dbReference>
<dbReference type="InterPro" id="IPR016035">
    <property type="entry name" value="Acyl_Trfase/lysoPLipase"/>
</dbReference>
<keyword evidence="1 4" id="KW-0378">Hydrolase</keyword>
<evidence type="ECO:0000256" key="3">
    <source>
        <dbReference type="ARBA" id="ARBA00023098"/>
    </source>
</evidence>
<dbReference type="InterPro" id="IPR002641">
    <property type="entry name" value="PNPLA_dom"/>
</dbReference>
<evidence type="ECO:0000313" key="8">
    <source>
        <dbReference type="Proteomes" id="UP000593892"/>
    </source>
</evidence>
<evidence type="ECO:0000313" key="7">
    <source>
        <dbReference type="EMBL" id="QOY89515.1"/>
    </source>
</evidence>
<feature type="chain" id="PRO_5032513013" evidence="5">
    <location>
        <begin position="21"/>
        <end position="729"/>
    </location>
</feature>
<keyword evidence="8" id="KW-1185">Reference proteome</keyword>
<dbReference type="PANTHER" id="PTHR14226">
    <property type="entry name" value="NEUROPATHY TARGET ESTERASE/SWISS CHEESE D.MELANOGASTER"/>
    <property type="match status" value="1"/>
</dbReference>
<proteinExistence type="predicted"/>
<sequence>MRVALRFLLPCLLASRLIPAQEAADPQKPKRPRIGLALSGGSAFGLAHIGVLKWLEENRIPVDYVAGTSMGSLVGALYATAHSPKEIENYVEGIDWSGVLSPSIAFRQMAYRRKEDQREYPSAVEFGLKGGIRLPSGLSGGQGVGLVISRFAAPYGDIQKFDDLPTPFRCVATDLKKGREVVFEKGPLFDALRASMSLPGLFAPVRMGDLTLVDGGLLNNIPVDVVRKMGADIVIAVALDKPPEEAQFRSLLGVAARSISVMITANERRSLGMADMVLMPDLSGFGTNDYLKWKDLEERGYAAASAKKAMLQKLSLSPEEYAAYSTQRQAKRRSDELKPAFVEVDGDIAPKRTEALIDAIAANPNESLDRGKLENELTKITGMGRFDTANYSFVHRGDLPGIRVSVHEKDYGPPFLKVAFLLDASRQEGFRFGIGGRFTVLDLGGPASEWRSDLSIGQFNRATTEYYYRIAGGKWFVAPRLFYLEDSLPLYQGDQQVSDFTTRQTGSTVDAGYAFGRFQELRMGYTLSHDRLAVTKGVNSFDPIKGRYTDFHVKWVFEGQDSALVPRRGVRASVQGAWVIDHPGVNRTYPMADIAFGYARPFNKNYSFLTNFAGGSTVNEEALSTVFALGGVGRIDALGRGRMLGNHYYYGGARVLRTLASDSLSLFGRFYLTAGLESGKAWTPAVGAMPRYSGSFGLLGETTFGVVYFGAGIGDRGDRRMFFRLGRVF</sequence>
<evidence type="ECO:0000256" key="4">
    <source>
        <dbReference type="PROSITE-ProRule" id="PRU01161"/>
    </source>
</evidence>
<dbReference type="GO" id="GO:0016787">
    <property type="term" value="F:hydrolase activity"/>
    <property type="evidence" value="ECO:0007669"/>
    <property type="project" value="UniProtKB-UniRule"/>
</dbReference>
<keyword evidence="2 4" id="KW-0442">Lipid degradation</keyword>
<dbReference type="SUPFAM" id="SSF52151">
    <property type="entry name" value="FabD/lysophospholipase-like"/>
    <property type="match status" value="1"/>
</dbReference>
<evidence type="ECO:0000256" key="2">
    <source>
        <dbReference type="ARBA" id="ARBA00022963"/>
    </source>
</evidence>
<gene>
    <name evidence="7" type="ORF">IRI77_06065</name>
</gene>
<comment type="caution">
    <text evidence="4">Lacks conserved residue(s) required for the propagation of feature annotation.</text>
</comment>
<reference evidence="7 8" key="1">
    <citation type="submission" date="2020-10" db="EMBL/GenBank/DDBJ databases">
        <title>Complete genome sequence of Paludibaculum fermentans P105T, a facultatively anaerobic acidobacterium capable of dissimilatory Fe(III) reduction.</title>
        <authorList>
            <person name="Dedysh S.N."/>
            <person name="Beletsky A.V."/>
            <person name="Kulichevskaya I.S."/>
            <person name="Mardanov A.V."/>
            <person name="Ravin N.V."/>
        </authorList>
    </citation>
    <scope>NUCLEOTIDE SEQUENCE [LARGE SCALE GENOMIC DNA]</scope>
    <source>
        <strain evidence="7 8">P105</strain>
    </source>
</reference>
<feature type="short sequence motif" description="DGA/G" evidence="4">
    <location>
        <begin position="214"/>
        <end position="216"/>
    </location>
</feature>
<feature type="signal peptide" evidence="5">
    <location>
        <begin position="1"/>
        <end position="20"/>
    </location>
</feature>
<dbReference type="RefSeq" id="WP_194451177.1">
    <property type="nucleotide sequence ID" value="NZ_CP063849.1"/>
</dbReference>
<dbReference type="AlphaFoldDB" id="A0A7S7SMY1"/>
<dbReference type="GO" id="GO:0016042">
    <property type="term" value="P:lipid catabolic process"/>
    <property type="evidence" value="ECO:0007669"/>
    <property type="project" value="UniProtKB-UniRule"/>
</dbReference>
<dbReference type="PANTHER" id="PTHR14226:SF29">
    <property type="entry name" value="NEUROPATHY TARGET ESTERASE SWS"/>
    <property type="match status" value="1"/>
</dbReference>
<feature type="short sequence motif" description="GXSXG" evidence="4">
    <location>
        <begin position="67"/>
        <end position="71"/>
    </location>
</feature>
<dbReference type="Gene3D" id="3.40.1090.10">
    <property type="entry name" value="Cytosolic phospholipase A2 catalytic domain"/>
    <property type="match status" value="2"/>
</dbReference>
<feature type="active site" description="Nucleophile" evidence="4">
    <location>
        <position position="69"/>
    </location>
</feature>
<feature type="domain" description="PNPLA" evidence="6">
    <location>
        <begin position="36"/>
        <end position="227"/>
    </location>
</feature>
<organism evidence="7 8">
    <name type="scientific">Paludibaculum fermentans</name>
    <dbReference type="NCBI Taxonomy" id="1473598"/>
    <lineage>
        <taxon>Bacteria</taxon>
        <taxon>Pseudomonadati</taxon>
        <taxon>Acidobacteriota</taxon>
        <taxon>Terriglobia</taxon>
        <taxon>Bryobacterales</taxon>
        <taxon>Bryobacteraceae</taxon>
        <taxon>Paludibaculum</taxon>
    </lineage>
</organism>
<dbReference type="PROSITE" id="PS51635">
    <property type="entry name" value="PNPLA"/>
    <property type="match status" value="1"/>
</dbReference>
<evidence type="ECO:0000259" key="6">
    <source>
        <dbReference type="PROSITE" id="PS51635"/>
    </source>
</evidence>
<evidence type="ECO:0000256" key="5">
    <source>
        <dbReference type="SAM" id="SignalP"/>
    </source>
</evidence>
<protein>
    <submittedName>
        <fullName evidence="7">Patatin-like phospholipase family protein</fullName>
    </submittedName>
</protein>
<dbReference type="CDD" id="cd07205">
    <property type="entry name" value="Pat_PNPLA6_PNPLA7_NTE1_like"/>
    <property type="match status" value="1"/>
</dbReference>
<dbReference type="EMBL" id="CP063849">
    <property type="protein sequence ID" value="QOY89515.1"/>
    <property type="molecule type" value="Genomic_DNA"/>
</dbReference>
<feature type="active site" description="Proton acceptor" evidence="4">
    <location>
        <position position="214"/>
    </location>
</feature>
<keyword evidence="3 4" id="KW-0443">Lipid metabolism</keyword>
<dbReference type="KEGG" id="pfer:IRI77_06065"/>
<dbReference type="Gene3D" id="2.40.160.50">
    <property type="entry name" value="membrane protein fhac: a member of the omp85/tpsb transporter family"/>
    <property type="match status" value="1"/>
</dbReference>
<dbReference type="InterPro" id="IPR050301">
    <property type="entry name" value="NTE"/>
</dbReference>
<keyword evidence="5" id="KW-0732">Signal</keyword>
<dbReference type="Proteomes" id="UP000593892">
    <property type="component" value="Chromosome"/>
</dbReference>
<name>A0A7S7SMY1_PALFE</name>
<evidence type="ECO:0000256" key="1">
    <source>
        <dbReference type="ARBA" id="ARBA00022801"/>
    </source>
</evidence>